<dbReference type="InterPro" id="IPR000836">
    <property type="entry name" value="PRTase_dom"/>
</dbReference>
<feature type="domain" description="Double zinc ribbon" evidence="3">
    <location>
        <begin position="1"/>
        <end position="54"/>
    </location>
</feature>
<sequence>MIFPSYCTLCNKILLNDELGICKNCTDKLDHISGNICYRCGQSIEYKGLCPDCQNSPEPRFWSKRRSLYNYNDAMARLVHEFKYNKNMDLLKYFSIKICEGYNKYFEENKIDEVIPVPISKQRKKERGYNQSVKLLKKIERKIKSNILIRTRDTKPQSSFKNDKKRVKNIKNAFKVIKDISGKNLLIVDDILTTGATLNEISRTLYKANANKIFHLTLIRAR</sequence>
<comment type="similarity">
    <text evidence="1">Belongs to the ComF/GntX family.</text>
</comment>
<dbReference type="InterPro" id="IPR044005">
    <property type="entry name" value="DZR_2"/>
</dbReference>
<dbReference type="InterPro" id="IPR029057">
    <property type="entry name" value="PRTase-like"/>
</dbReference>
<accession>A0A5D0MGY5</accession>
<dbReference type="Pfam" id="PF18912">
    <property type="entry name" value="DZR_2"/>
    <property type="match status" value="1"/>
</dbReference>
<dbReference type="PANTHER" id="PTHR47505:SF1">
    <property type="entry name" value="DNA UTILIZATION PROTEIN YHGH"/>
    <property type="match status" value="1"/>
</dbReference>
<gene>
    <name evidence="4" type="ORF">FXF47_07890</name>
</gene>
<evidence type="ECO:0000256" key="1">
    <source>
        <dbReference type="ARBA" id="ARBA00008007"/>
    </source>
</evidence>
<dbReference type="Gene3D" id="3.40.50.2020">
    <property type="match status" value="1"/>
</dbReference>
<dbReference type="Proteomes" id="UP000324143">
    <property type="component" value="Unassembled WGS sequence"/>
</dbReference>
<comment type="caution">
    <text evidence="4">The sequence shown here is derived from an EMBL/GenBank/DDBJ whole genome shotgun (WGS) entry which is preliminary data.</text>
</comment>
<evidence type="ECO:0000313" key="5">
    <source>
        <dbReference type="Proteomes" id="UP000324143"/>
    </source>
</evidence>
<dbReference type="CDD" id="cd06223">
    <property type="entry name" value="PRTases_typeI"/>
    <property type="match status" value="1"/>
</dbReference>
<dbReference type="EMBL" id="VSIX01000089">
    <property type="protein sequence ID" value="TYB30690.1"/>
    <property type="molecule type" value="Genomic_DNA"/>
</dbReference>
<protein>
    <submittedName>
        <fullName evidence="4">ComF family protein</fullName>
    </submittedName>
</protein>
<dbReference type="PANTHER" id="PTHR47505">
    <property type="entry name" value="DNA UTILIZATION PROTEIN YHGH"/>
    <property type="match status" value="1"/>
</dbReference>
<name>A0A5D0MGY5_9BACT</name>
<dbReference type="InterPro" id="IPR051910">
    <property type="entry name" value="ComF/GntX_DNA_util-trans"/>
</dbReference>
<keyword evidence="5" id="KW-1185">Reference proteome</keyword>
<organism evidence="4 5">
    <name type="scientific">Candidatus Mcinerneyibacterium aminivorans</name>
    <dbReference type="NCBI Taxonomy" id="2703815"/>
    <lineage>
        <taxon>Bacteria</taxon>
        <taxon>Candidatus Macinerneyibacteriota</taxon>
        <taxon>Candidatus Mcinerneyibacteria</taxon>
        <taxon>Candidatus Mcinerneyibacteriales</taxon>
        <taxon>Candidatus Mcinerneyibacteriaceae</taxon>
        <taxon>Candidatus Mcinerneyibacterium</taxon>
    </lineage>
</organism>
<evidence type="ECO:0000259" key="2">
    <source>
        <dbReference type="Pfam" id="PF00156"/>
    </source>
</evidence>
<reference evidence="4" key="1">
    <citation type="submission" date="2019-08" db="EMBL/GenBank/DDBJ databases">
        <title>Genomic characterization of a novel candidate phylum (ARYD3) from a high temperature, high salinity tertiary oil reservoir in north central Oklahoma, USA.</title>
        <authorList>
            <person name="Youssef N.H."/>
            <person name="Yadav A."/>
            <person name="Elshahed M.S."/>
        </authorList>
    </citation>
    <scope>NUCLEOTIDE SEQUENCE [LARGE SCALE GENOMIC DNA]</scope>
    <source>
        <strain evidence="4">ARYD3</strain>
    </source>
</reference>
<proteinExistence type="inferred from homology"/>
<feature type="domain" description="Phosphoribosyltransferase" evidence="2">
    <location>
        <begin position="169"/>
        <end position="219"/>
    </location>
</feature>
<dbReference type="SUPFAM" id="SSF53271">
    <property type="entry name" value="PRTase-like"/>
    <property type="match status" value="1"/>
</dbReference>
<evidence type="ECO:0000259" key="3">
    <source>
        <dbReference type="Pfam" id="PF18912"/>
    </source>
</evidence>
<dbReference type="Pfam" id="PF00156">
    <property type="entry name" value="Pribosyltran"/>
    <property type="match status" value="1"/>
</dbReference>
<evidence type="ECO:0000313" key="4">
    <source>
        <dbReference type="EMBL" id="TYB30690.1"/>
    </source>
</evidence>
<dbReference type="AlphaFoldDB" id="A0A5D0MGY5"/>